<evidence type="ECO:0000313" key="7">
    <source>
        <dbReference type="Proteomes" id="UP000233160"/>
    </source>
</evidence>
<dbReference type="InterPro" id="IPR036179">
    <property type="entry name" value="Ig-like_dom_sf"/>
</dbReference>
<evidence type="ECO:0000256" key="2">
    <source>
        <dbReference type="ARBA" id="ARBA00023157"/>
    </source>
</evidence>
<feature type="domain" description="Ig-like" evidence="5">
    <location>
        <begin position="1"/>
        <end position="90"/>
    </location>
</feature>
<evidence type="ECO:0000256" key="1">
    <source>
        <dbReference type="ARBA" id="ARBA00022729"/>
    </source>
</evidence>
<dbReference type="OMA" id="HFPRVNE"/>
<dbReference type="InterPro" id="IPR013106">
    <property type="entry name" value="Ig_V-set"/>
</dbReference>
<dbReference type="SMART" id="SM00409">
    <property type="entry name" value="IG"/>
    <property type="match status" value="1"/>
</dbReference>
<reference evidence="6" key="2">
    <citation type="submission" date="2025-09" db="UniProtKB">
        <authorList>
            <consortium name="Ensembl"/>
        </authorList>
    </citation>
    <scope>IDENTIFICATION</scope>
</reference>
<dbReference type="Proteomes" id="UP000233160">
    <property type="component" value="Unassembled WGS sequence"/>
</dbReference>
<proteinExistence type="predicted"/>
<protein>
    <submittedName>
        <fullName evidence="6">Signal regulatory protein delta</fullName>
    </submittedName>
</protein>
<evidence type="ECO:0000256" key="3">
    <source>
        <dbReference type="ARBA" id="ARBA00023180"/>
    </source>
</evidence>
<dbReference type="PROSITE" id="PS50835">
    <property type="entry name" value="IG_LIKE"/>
    <property type="match status" value="1"/>
</dbReference>
<name>A0A2K6EIQ5_PROCO</name>
<evidence type="ECO:0000259" key="5">
    <source>
        <dbReference type="PROSITE" id="PS50835"/>
    </source>
</evidence>
<evidence type="ECO:0000256" key="4">
    <source>
        <dbReference type="ARBA" id="ARBA00023319"/>
    </source>
</evidence>
<keyword evidence="4" id="KW-0393">Immunoglobulin domain</keyword>
<dbReference type="Gene3D" id="2.60.40.10">
    <property type="entry name" value="Immunoglobulins"/>
    <property type="match status" value="1"/>
</dbReference>
<organism evidence="6 7">
    <name type="scientific">Propithecus coquereli</name>
    <name type="common">Coquerel's sifaka</name>
    <name type="synonym">Propithecus verreauxi coquereli</name>
    <dbReference type="NCBI Taxonomy" id="379532"/>
    <lineage>
        <taxon>Eukaryota</taxon>
        <taxon>Metazoa</taxon>
        <taxon>Chordata</taxon>
        <taxon>Craniata</taxon>
        <taxon>Vertebrata</taxon>
        <taxon>Euteleostomi</taxon>
        <taxon>Mammalia</taxon>
        <taxon>Eutheria</taxon>
        <taxon>Euarchontoglires</taxon>
        <taxon>Primates</taxon>
        <taxon>Strepsirrhini</taxon>
        <taxon>Lemuriformes</taxon>
        <taxon>Indriidae</taxon>
        <taxon>Propithecus</taxon>
    </lineage>
</organism>
<dbReference type="AlphaFoldDB" id="A0A2K6EIQ5"/>
<sequence>EVFQVQEAEMSQTVSTGETVTLSCSVPDTFPNGPVLWFKGTGPNRELIYSFKQGHFPRVKAIGDTTKLGNTDFSIRISEISLADAGTYYCMKFIKGKPDKEYQSGPGTEVSIIGECLLHPLDRHSDRAGSRAHHDAHPCLSAPLASAIPAAAPAAGTRR</sequence>
<dbReference type="FunFam" id="2.60.40.10:FF:000295">
    <property type="entry name" value="Tyrosine-protein phosphatase non-receptor type substrate 1"/>
    <property type="match status" value="1"/>
</dbReference>
<dbReference type="InterPro" id="IPR051755">
    <property type="entry name" value="Ig-like_CS_Receptor"/>
</dbReference>
<reference evidence="6" key="1">
    <citation type="submission" date="2025-08" db="UniProtKB">
        <authorList>
            <consortium name="Ensembl"/>
        </authorList>
    </citation>
    <scope>IDENTIFICATION</scope>
</reference>
<dbReference type="GeneTree" id="ENSGT00960000186656"/>
<dbReference type="SUPFAM" id="SSF48726">
    <property type="entry name" value="Immunoglobulin"/>
    <property type="match status" value="1"/>
</dbReference>
<dbReference type="InterPro" id="IPR013783">
    <property type="entry name" value="Ig-like_fold"/>
</dbReference>
<gene>
    <name evidence="6" type="primary">SIRPD</name>
</gene>
<dbReference type="STRING" id="379532.ENSPCOP00000001609"/>
<keyword evidence="2" id="KW-1015">Disulfide bond</keyword>
<dbReference type="Pfam" id="PF07686">
    <property type="entry name" value="V-set"/>
    <property type="match status" value="1"/>
</dbReference>
<keyword evidence="7" id="KW-1185">Reference proteome</keyword>
<dbReference type="Ensembl" id="ENSPCOT00000005700.1">
    <property type="protein sequence ID" value="ENSPCOP00000001609.1"/>
    <property type="gene ID" value="ENSPCOG00000005070.1"/>
</dbReference>
<accession>A0A2K6EIQ5</accession>
<keyword evidence="3" id="KW-0325">Glycoprotein</keyword>
<keyword evidence="1" id="KW-0732">Signal</keyword>
<evidence type="ECO:0000313" key="6">
    <source>
        <dbReference type="Ensembl" id="ENSPCOP00000001609.1"/>
    </source>
</evidence>
<dbReference type="PANTHER" id="PTHR19971">
    <property type="entry name" value="SIGNAL-REGULATORY PROTEIN BETA"/>
    <property type="match status" value="1"/>
</dbReference>
<dbReference type="InterPro" id="IPR003599">
    <property type="entry name" value="Ig_sub"/>
</dbReference>
<dbReference type="InterPro" id="IPR007110">
    <property type="entry name" value="Ig-like_dom"/>
</dbReference>